<evidence type="ECO:0000313" key="1">
    <source>
        <dbReference type="EMBL" id="MPM57271.1"/>
    </source>
</evidence>
<gene>
    <name evidence="1" type="ORF">SDC9_104093</name>
</gene>
<reference evidence="1" key="1">
    <citation type="submission" date="2019-08" db="EMBL/GenBank/DDBJ databases">
        <authorList>
            <person name="Kucharzyk K."/>
            <person name="Murdoch R.W."/>
            <person name="Higgins S."/>
            <person name="Loffler F."/>
        </authorList>
    </citation>
    <scope>NUCLEOTIDE SEQUENCE</scope>
</reference>
<dbReference type="InterPro" id="IPR043746">
    <property type="entry name" value="DUF5691"/>
</dbReference>
<organism evidence="1">
    <name type="scientific">bioreactor metagenome</name>
    <dbReference type="NCBI Taxonomy" id="1076179"/>
    <lineage>
        <taxon>unclassified sequences</taxon>
        <taxon>metagenomes</taxon>
        <taxon>ecological metagenomes</taxon>
    </lineage>
</organism>
<name>A0A645AY78_9ZZZZ</name>
<dbReference type="AlphaFoldDB" id="A0A645AY78"/>
<evidence type="ECO:0008006" key="2">
    <source>
        <dbReference type="Google" id="ProtNLM"/>
    </source>
</evidence>
<proteinExistence type="predicted"/>
<accession>A0A645AY78</accession>
<sequence>MLDVLGTSLSMEDEALLERLLGDRSSEVRQLAAELLSALPLSAHAQRVIAWIAPLLVRDGDSWTIAPPDKDNPDWPRDGIGIKAQAFFKGGERAWWLYQLVRMTPPVWWTDTLGMTPEQVFAWAGQTEWKRQLWDGLLEAAARAPGRDWLAALTSMQEHRFAQQSLQVLLAGMSLPEREAYWHERLLAAPHQAPELLMRIAQQMRPDQHLSAPLSNALVAALSPSQAAAIGSTDWSVRHNLSQALVGAALWIDPQSLPALLAVVDQAGSNEAAAQSYGDVWQRVRFIADIRRALCAVTA</sequence>
<comment type="caution">
    <text evidence="1">The sequence shown here is derived from an EMBL/GenBank/DDBJ whole genome shotgun (WGS) entry which is preliminary data.</text>
</comment>
<dbReference type="Pfam" id="PF18944">
    <property type="entry name" value="DUF5691"/>
    <property type="match status" value="1"/>
</dbReference>
<protein>
    <recommendedName>
        <fullName evidence="2">HEAT repeat domain-containing protein</fullName>
    </recommendedName>
</protein>
<dbReference type="EMBL" id="VSSQ01016183">
    <property type="protein sequence ID" value="MPM57271.1"/>
    <property type="molecule type" value="Genomic_DNA"/>
</dbReference>